<dbReference type="Proteomes" id="UP000015106">
    <property type="component" value="Chromosome 2"/>
</dbReference>
<dbReference type="PANTHER" id="PTHR33110:SF78">
    <property type="entry name" value="OS06G0148900 PROTEIN"/>
    <property type="match status" value="1"/>
</dbReference>
<keyword evidence="3" id="KW-1185">Reference proteome</keyword>
<dbReference type="InterPro" id="IPR005174">
    <property type="entry name" value="KIB1-4_b-propeller"/>
</dbReference>
<dbReference type="EnsemblPlants" id="TuG1812G0200001466.01.T01">
    <property type="protein sequence ID" value="TuG1812G0200001466.01.T01.cds329443"/>
    <property type="gene ID" value="TuG1812G0200001466.01"/>
</dbReference>
<dbReference type="PANTHER" id="PTHR33110">
    <property type="entry name" value="F-BOX/KELCH-REPEAT PROTEIN-RELATED"/>
    <property type="match status" value="1"/>
</dbReference>
<evidence type="ECO:0000313" key="3">
    <source>
        <dbReference type="Proteomes" id="UP000015106"/>
    </source>
</evidence>
<sequence>MAWEWDPPHYLDSVVDIALFRRKLYVLTRVHNDPCRTELYVLEDNLPAGDVTSMQCICSEPPARPEQSYYHRADPSYYYYLVSSGDRLLMVMEHAAAPAKFEVFEAAGLGSGHGRWSKIETLDGRALFVSKGCSKSLPAGELVGAREDHIYFISKRDDSDNESSEELHSGVYSMKEGKVAPLPLETTGAWQGRAWPPTWFFPTRT</sequence>
<organism evidence="2 3">
    <name type="scientific">Triticum urartu</name>
    <name type="common">Red wild einkorn</name>
    <name type="synonym">Crithodium urartu</name>
    <dbReference type="NCBI Taxonomy" id="4572"/>
    <lineage>
        <taxon>Eukaryota</taxon>
        <taxon>Viridiplantae</taxon>
        <taxon>Streptophyta</taxon>
        <taxon>Embryophyta</taxon>
        <taxon>Tracheophyta</taxon>
        <taxon>Spermatophyta</taxon>
        <taxon>Magnoliopsida</taxon>
        <taxon>Liliopsida</taxon>
        <taxon>Poales</taxon>
        <taxon>Poaceae</taxon>
        <taxon>BOP clade</taxon>
        <taxon>Pooideae</taxon>
        <taxon>Triticodae</taxon>
        <taxon>Triticeae</taxon>
        <taxon>Triticinae</taxon>
        <taxon>Triticum</taxon>
    </lineage>
</organism>
<protein>
    <recommendedName>
        <fullName evidence="1">KIB1-4 beta-propeller domain-containing protein</fullName>
    </recommendedName>
</protein>
<reference evidence="2" key="3">
    <citation type="submission" date="2022-06" db="UniProtKB">
        <authorList>
            <consortium name="EnsemblPlants"/>
        </authorList>
    </citation>
    <scope>IDENTIFICATION</scope>
</reference>
<dbReference type="AlphaFoldDB" id="A0A8R7PBI6"/>
<name>A0A8R7PBI6_TRIUA</name>
<proteinExistence type="predicted"/>
<feature type="domain" description="KIB1-4 beta-propeller" evidence="1">
    <location>
        <begin position="4"/>
        <end position="172"/>
    </location>
</feature>
<dbReference type="Gramene" id="TuG1812G0200001466.01.T01">
    <property type="protein sequence ID" value="TuG1812G0200001466.01.T01.cds329443"/>
    <property type="gene ID" value="TuG1812G0200001466.01"/>
</dbReference>
<reference evidence="3" key="1">
    <citation type="journal article" date="2013" name="Nature">
        <title>Draft genome of the wheat A-genome progenitor Triticum urartu.</title>
        <authorList>
            <person name="Ling H.Q."/>
            <person name="Zhao S."/>
            <person name="Liu D."/>
            <person name="Wang J."/>
            <person name="Sun H."/>
            <person name="Zhang C."/>
            <person name="Fan H."/>
            <person name="Li D."/>
            <person name="Dong L."/>
            <person name="Tao Y."/>
            <person name="Gao C."/>
            <person name="Wu H."/>
            <person name="Li Y."/>
            <person name="Cui Y."/>
            <person name="Guo X."/>
            <person name="Zheng S."/>
            <person name="Wang B."/>
            <person name="Yu K."/>
            <person name="Liang Q."/>
            <person name="Yang W."/>
            <person name="Lou X."/>
            <person name="Chen J."/>
            <person name="Feng M."/>
            <person name="Jian J."/>
            <person name="Zhang X."/>
            <person name="Luo G."/>
            <person name="Jiang Y."/>
            <person name="Liu J."/>
            <person name="Wang Z."/>
            <person name="Sha Y."/>
            <person name="Zhang B."/>
            <person name="Wu H."/>
            <person name="Tang D."/>
            <person name="Shen Q."/>
            <person name="Xue P."/>
            <person name="Zou S."/>
            <person name="Wang X."/>
            <person name="Liu X."/>
            <person name="Wang F."/>
            <person name="Yang Y."/>
            <person name="An X."/>
            <person name="Dong Z."/>
            <person name="Zhang K."/>
            <person name="Zhang X."/>
            <person name="Luo M.C."/>
            <person name="Dvorak J."/>
            <person name="Tong Y."/>
            <person name="Wang J."/>
            <person name="Yang H."/>
            <person name="Li Z."/>
            <person name="Wang D."/>
            <person name="Zhang A."/>
            <person name="Wang J."/>
        </authorList>
    </citation>
    <scope>NUCLEOTIDE SEQUENCE</scope>
    <source>
        <strain evidence="3">cv. G1812</strain>
    </source>
</reference>
<evidence type="ECO:0000313" key="2">
    <source>
        <dbReference type="EnsemblPlants" id="TuG1812G0200001466.01.T01.cds329443"/>
    </source>
</evidence>
<evidence type="ECO:0000259" key="1">
    <source>
        <dbReference type="Pfam" id="PF03478"/>
    </source>
</evidence>
<dbReference type="Pfam" id="PF03478">
    <property type="entry name" value="Beta-prop_KIB1-4"/>
    <property type="match status" value="1"/>
</dbReference>
<accession>A0A8R7PBI6</accession>
<reference evidence="2" key="2">
    <citation type="submission" date="2018-03" db="EMBL/GenBank/DDBJ databases">
        <title>The Triticum urartu genome reveals the dynamic nature of wheat genome evolution.</title>
        <authorList>
            <person name="Ling H."/>
            <person name="Ma B."/>
            <person name="Shi X."/>
            <person name="Liu H."/>
            <person name="Dong L."/>
            <person name="Sun H."/>
            <person name="Cao Y."/>
            <person name="Gao Q."/>
            <person name="Zheng S."/>
            <person name="Li Y."/>
            <person name="Yu Y."/>
            <person name="Du H."/>
            <person name="Qi M."/>
            <person name="Li Y."/>
            <person name="Yu H."/>
            <person name="Cui Y."/>
            <person name="Wang N."/>
            <person name="Chen C."/>
            <person name="Wu H."/>
            <person name="Zhao Y."/>
            <person name="Zhang J."/>
            <person name="Li Y."/>
            <person name="Zhou W."/>
            <person name="Zhang B."/>
            <person name="Hu W."/>
            <person name="Eijk M."/>
            <person name="Tang J."/>
            <person name="Witsenboer H."/>
            <person name="Zhao S."/>
            <person name="Li Z."/>
            <person name="Zhang A."/>
            <person name="Wang D."/>
            <person name="Liang C."/>
        </authorList>
    </citation>
    <scope>NUCLEOTIDE SEQUENCE [LARGE SCALE GENOMIC DNA]</scope>
    <source>
        <strain evidence="2">cv. G1812</strain>
    </source>
</reference>